<protein>
    <submittedName>
        <fullName evidence="1">Uncharacterized protein</fullName>
    </submittedName>
</protein>
<name>A0A9E7MUL6_9CAUD</name>
<evidence type="ECO:0000313" key="1">
    <source>
        <dbReference type="EMBL" id="USN16412.1"/>
    </source>
</evidence>
<evidence type="ECO:0000313" key="2">
    <source>
        <dbReference type="Proteomes" id="UP001056883"/>
    </source>
</evidence>
<dbReference type="Proteomes" id="UP001056883">
    <property type="component" value="Segment"/>
</dbReference>
<proteinExistence type="predicted"/>
<dbReference type="EMBL" id="ON529861">
    <property type="protein sequence ID" value="USN16412.1"/>
    <property type="molecule type" value="Genomic_DNA"/>
</dbReference>
<sequence>MKILYSAKNAGFYSESLHGENIPSDALEISEAEYAAVFAAQSNGATIKAGPDGKPMAVYQTLQQMKDAYCRQIDAAARDKYASTGNESEMAVEYKQALRDAECYAMRDYEGDVPITISCEAMASGILPRDAADKIIATAKRKSDVVARIRAARIIGKSKVNSSTSLESAKYEADKACEEIHGIVK</sequence>
<reference evidence="1" key="1">
    <citation type="submission" date="2022-05" db="EMBL/GenBank/DDBJ databases">
        <authorList>
            <person name="Friedrich I."/>
            <person name="Poehlein A."/>
            <person name="Schneider D."/>
            <person name="Hertel R."/>
            <person name="Daniel R."/>
        </authorList>
    </citation>
    <scope>NUCLEOTIDE SEQUENCE</scope>
</reference>
<keyword evidence="2" id="KW-1185">Reference proteome</keyword>
<accession>A0A9E7MUL6</accession>
<organism evidence="1 2">
    <name type="scientific">Luteibacter phage vB_LflM-Pluto</name>
    <dbReference type="NCBI Taxonomy" id="2948611"/>
    <lineage>
        <taxon>Viruses</taxon>
        <taxon>Duplodnaviria</taxon>
        <taxon>Heunggongvirae</taxon>
        <taxon>Uroviricota</taxon>
        <taxon>Caudoviricetes</taxon>
        <taxon>Lindbergviridae</taxon>
        <taxon>Plutovirus</taxon>
        <taxon>Plutovirus pluto</taxon>
    </lineage>
</organism>
<gene>
    <name evidence="1" type="ORF">PLUTO_00960</name>
</gene>